<proteinExistence type="inferred from homology"/>
<evidence type="ECO:0000256" key="3">
    <source>
        <dbReference type="ARBA" id="ARBA00022448"/>
    </source>
</evidence>
<feature type="transmembrane region" description="Helical" evidence="12">
    <location>
        <begin position="53"/>
        <end position="71"/>
    </location>
</feature>
<evidence type="ECO:0000256" key="10">
    <source>
        <dbReference type="ARBA" id="ARBA00023004"/>
    </source>
</evidence>
<dbReference type="GO" id="GO:0070069">
    <property type="term" value="C:cytochrome complex"/>
    <property type="evidence" value="ECO:0007669"/>
    <property type="project" value="UniProtKB-UniRule"/>
</dbReference>
<gene>
    <name evidence="13" type="ordered locus">Bcav_1617</name>
</gene>
<evidence type="ECO:0000256" key="11">
    <source>
        <dbReference type="ARBA" id="ARBA00023136"/>
    </source>
</evidence>
<dbReference type="eggNOG" id="COG1271">
    <property type="taxonomic scope" value="Bacteria"/>
</dbReference>
<dbReference type="GO" id="GO:0009055">
    <property type="term" value="F:electron transfer activity"/>
    <property type="evidence" value="ECO:0007669"/>
    <property type="project" value="UniProtKB-UniRule"/>
</dbReference>
<dbReference type="GO" id="GO:0005886">
    <property type="term" value="C:plasma membrane"/>
    <property type="evidence" value="ECO:0007669"/>
    <property type="project" value="UniProtKB-SubCell"/>
</dbReference>
<dbReference type="Pfam" id="PF01654">
    <property type="entry name" value="Cyt_bd_oxida_I"/>
    <property type="match status" value="1"/>
</dbReference>
<feature type="transmembrane region" description="Helical" evidence="12">
    <location>
        <begin position="432"/>
        <end position="453"/>
    </location>
</feature>
<dbReference type="InterPro" id="IPR002585">
    <property type="entry name" value="Cyt-d_ubiquinol_oxidase_su_1"/>
</dbReference>
<dbReference type="GO" id="GO:0020037">
    <property type="term" value="F:heme binding"/>
    <property type="evidence" value="ECO:0007669"/>
    <property type="project" value="TreeGrafter"/>
</dbReference>
<keyword evidence="6 12" id="KW-0812">Transmembrane</keyword>
<comment type="similarity">
    <text evidence="2 12">Belongs to the cytochrome ubiquinol oxidase subunit 1 family.</text>
</comment>
<evidence type="ECO:0000256" key="2">
    <source>
        <dbReference type="ARBA" id="ARBA00009819"/>
    </source>
</evidence>
<accession>C5C3H4</accession>
<evidence type="ECO:0000313" key="14">
    <source>
        <dbReference type="Proteomes" id="UP000007962"/>
    </source>
</evidence>
<protein>
    <submittedName>
        <fullName evidence="13">Cytochrome bd ubiquinol oxidase subunit I</fullName>
    </submittedName>
</protein>
<dbReference type="EMBL" id="CP001618">
    <property type="protein sequence ID" value="ACQ79873.1"/>
    <property type="molecule type" value="Genomic_DNA"/>
</dbReference>
<evidence type="ECO:0000256" key="7">
    <source>
        <dbReference type="ARBA" id="ARBA00022723"/>
    </source>
</evidence>
<feature type="transmembrane region" description="Helical" evidence="12">
    <location>
        <begin position="187"/>
        <end position="208"/>
    </location>
</feature>
<keyword evidence="10 12" id="KW-0408">Iron</keyword>
<keyword evidence="11 12" id="KW-0472">Membrane</keyword>
<feature type="transmembrane region" description="Helical" evidence="12">
    <location>
        <begin position="20"/>
        <end position="41"/>
    </location>
</feature>
<feature type="transmembrane region" description="Helical" evidence="12">
    <location>
        <begin position="220"/>
        <end position="242"/>
    </location>
</feature>
<feature type="transmembrane region" description="Helical" evidence="12">
    <location>
        <begin position="91"/>
        <end position="116"/>
    </location>
</feature>
<name>C5C3H4_BEUC1</name>
<dbReference type="GO" id="GO:0046872">
    <property type="term" value="F:metal ion binding"/>
    <property type="evidence" value="ECO:0007669"/>
    <property type="project" value="UniProtKB-UniRule"/>
</dbReference>
<keyword evidence="4 12" id="KW-1003">Cell membrane</keyword>
<dbReference type="KEGG" id="bcv:Bcav_1617"/>
<dbReference type="PIRSF" id="PIRSF006446">
    <property type="entry name" value="Cyt_quinol_oxidase_1"/>
    <property type="match status" value="1"/>
</dbReference>
<keyword evidence="8 12" id="KW-0249">Electron transport</keyword>
<evidence type="ECO:0000256" key="4">
    <source>
        <dbReference type="ARBA" id="ARBA00022475"/>
    </source>
</evidence>
<evidence type="ECO:0000256" key="5">
    <source>
        <dbReference type="ARBA" id="ARBA00022617"/>
    </source>
</evidence>
<organism evidence="13 14">
    <name type="scientific">Beutenbergia cavernae (strain ATCC BAA-8 / DSM 12333 / CCUG 43141 / JCM 11478 / NBRC 16432 / NCIMB 13614 / HKI 0122)</name>
    <dbReference type="NCBI Taxonomy" id="471853"/>
    <lineage>
        <taxon>Bacteria</taxon>
        <taxon>Bacillati</taxon>
        <taxon>Actinomycetota</taxon>
        <taxon>Actinomycetes</taxon>
        <taxon>Micrococcales</taxon>
        <taxon>Beutenbergiaceae</taxon>
        <taxon>Beutenbergia</taxon>
    </lineage>
</organism>
<evidence type="ECO:0000313" key="13">
    <source>
        <dbReference type="EMBL" id="ACQ79873.1"/>
    </source>
</evidence>
<keyword evidence="5 12" id="KW-0349">Heme</keyword>
<dbReference type="AlphaFoldDB" id="C5C3H4"/>
<evidence type="ECO:0000256" key="9">
    <source>
        <dbReference type="ARBA" id="ARBA00022989"/>
    </source>
</evidence>
<dbReference type="STRING" id="471853.Bcav_1617"/>
<keyword evidence="7 12" id="KW-0479">Metal-binding</keyword>
<reference evidence="13 14" key="1">
    <citation type="journal article" date="2009" name="Stand. Genomic Sci.">
        <title>Complete genome sequence of Beutenbergia cavernae type strain (HKI 0122).</title>
        <authorList>
            <person name="Land M."/>
            <person name="Pukall R."/>
            <person name="Abt B."/>
            <person name="Goker M."/>
            <person name="Rohde M."/>
            <person name="Glavina Del Rio T."/>
            <person name="Tice H."/>
            <person name="Copeland A."/>
            <person name="Cheng J.F."/>
            <person name="Lucas S."/>
            <person name="Chen F."/>
            <person name="Nolan M."/>
            <person name="Bruce D."/>
            <person name="Goodwin L."/>
            <person name="Pitluck S."/>
            <person name="Ivanova N."/>
            <person name="Mavromatis K."/>
            <person name="Ovchinnikova G."/>
            <person name="Pati A."/>
            <person name="Chen A."/>
            <person name="Palaniappan K."/>
            <person name="Hauser L."/>
            <person name="Chang Y.J."/>
            <person name="Jefferies C.C."/>
            <person name="Saunders E."/>
            <person name="Brettin T."/>
            <person name="Detter J.C."/>
            <person name="Han C."/>
            <person name="Chain P."/>
            <person name="Bristow J."/>
            <person name="Eisen J.A."/>
            <person name="Markowitz V."/>
            <person name="Hugenholtz P."/>
            <person name="Kyrpides N.C."/>
            <person name="Klenk H.P."/>
            <person name="Lapidus A."/>
        </authorList>
    </citation>
    <scope>NUCLEOTIDE SEQUENCE [LARGE SCALE GENOMIC DNA]</scope>
    <source>
        <strain evidence="14">ATCC BAA-8 / DSM 12333 / NBRC 16432</strain>
    </source>
</reference>
<keyword evidence="14" id="KW-1185">Reference proteome</keyword>
<keyword evidence="9 12" id="KW-1133">Transmembrane helix</keyword>
<feature type="transmembrane region" description="Helical" evidence="12">
    <location>
        <begin position="340"/>
        <end position="362"/>
    </location>
</feature>
<dbReference type="GO" id="GO:0016682">
    <property type="term" value="F:oxidoreductase activity, acting on diphenols and related substances as donors, oxygen as acceptor"/>
    <property type="evidence" value="ECO:0007669"/>
    <property type="project" value="TreeGrafter"/>
</dbReference>
<sequence>MDALELARWQFGITTVYHFIFVPLTIGLAPLVAIMQTAWYVTGKDHWLRLTKFFGKLLLINFALGVVTGIVQEFQFGMNWSEYSRFVGDVFGAPLAIEGLAAFFVESTFLGLWIFGWERLPKLVHLLCIWAVAVAVNASAYFILAANSWMQHPVGAIFNPDTGRAELVDFGAVLTNNTLLAAFPHTVSAAFLVAGTFVAGVAGWWIVRSVRAGDVDLARTVYRPAAILGLATIVVSGAGVAVSGDWQAKLMYEQQPGKMAAAEALCESEYGADFSILTIGDLSNSCEGVQHVIAIPGLTSFLGTGSFDGYLPGVEDVQEEYSARYGGGPQYTPNLAVTYWSFRLMIGFAVFSAALAVAGMWLLRRGRVTDARWFSRLCLIAIPAPFVASSFGWIFTEMGRQPWVVAPNPTGVDMIRLLTYDGVSTVVPASTVLTSLIVFTVLYGVLAVVWFTLIRRYAAKGVPEAAGPVASAENPPDDARDDAARLDFAY</sequence>
<dbReference type="GO" id="GO:0019646">
    <property type="term" value="P:aerobic electron transport chain"/>
    <property type="evidence" value="ECO:0007669"/>
    <property type="project" value="InterPro"/>
</dbReference>
<dbReference type="Proteomes" id="UP000007962">
    <property type="component" value="Chromosome"/>
</dbReference>
<dbReference type="PANTHER" id="PTHR30365">
    <property type="entry name" value="CYTOCHROME D UBIQUINOL OXIDASE"/>
    <property type="match status" value="1"/>
</dbReference>
<dbReference type="PANTHER" id="PTHR30365:SF15">
    <property type="entry name" value="CYTOCHROME BD UBIQUINOL OXIDASE SUBUNIT 1"/>
    <property type="match status" value="1"/>
</dbReference>
<dbReference type="HOGENOM" id="CLU_030555_3_3_11"/>
<evidence type="ECO:0000256" key="1">
    <source>
        <dbReference type="ARBA" id="ARBA00004651"/>
    </source>
</evidence>
<dbReference type="RefSeq" id="WP_015882113.1">
    <property type="nucleotide sequence ID" value="NC_012669.1"/>
</dbReference>
<evidence type="ECO:0000256" key="12">
    <source>
        <dbReference type="PIRNR" id="PIRNR006446"/>
    </source>
</evidence>
<feature type="transmembrane region" description="Helical" evidence="12">
    <location>
        <begin position="123"/>
        <end position="144"/>
    </location>
</feature>
<keyword evidence="3 12" id="KW-0813">Transport</keyword>
<comment type="subcellular location">
    <subcellularLocation>
        <location evidence="1">Cell membrane</location>
        <topology evidence="1">Multi-pass membrane protein</topology>
    </subcellularLocation>
</comment>
<feature type="transmembrane region" description="Helical" evidence="12">
    <location>
        <begin position="374"/>
        <end position="395"/>
    </location>
</feature>
<evidence type="ECO:0000256" key="6">
    <source>
        <dbReference type="ARBA" id="ARBA00022692"/>
    </source>
</evidence>
<dbReference type="OrthoDB" id="9807042at2"/>
<evidence type="ECO:0000256" key="8">
    <source>
        <dbReference type="ARBA" id="ARBA00022982"/>
    </source>
</evidence>